<comment type="caution">
    <text evidence="2">The sequence shown here is derived from an EMBL/GenBank/DDBJ whole genome shotgun (WGS) entry which is preliminary data.</text>
</comment>
<feature type="transmembrane region" description="Helical" evidence="1">
    <location>
        <begin position="180"/>
        <end position="204"/>
    </location>
</feature>
<gene>
    <name evidence="2" type="ORF">HDU87_002671</name>
</gene>
<organism evidence="2 3">
    <name type="scientific">Geranomyces variabilis</name>
    <dbReference type="NCBI Taxonomy" id="109894"/>
    <lineage>
        <taxon>Eukaryota</taxon>
        <taxon>Fungi</taxon>
        <taxon>Fungi incertae sedis</taxon>
        <taxon>Chytridiomycota</taxon>
        <taxon>Chytridiomycota incertae sedis</taxon>
        <taxon>Chytridiomycetes</taxon>
        <taxon>Spizellomycetales</taxon>
        <taxon>Powellomycetaceae</taxon>
        <taxon>Geranomyces</taxon>
    </lineage>
</organism>
<feature type="transmembrane region" description="Helical" evidence="1">
    <location>
        <begin position="578"/>
        <end position="599"/>
    </location>
</feature>
<keyword evidence="1" id="KW-0812">Transmembrane</keyword>
<keyword evidence="1" id="KW-0472">Membrane</keyword>
<protein>
    <submittedName>
        <fullName evidence="2">Uncharacterized protein</fullName>
    </submittedName>
</protein>
<name>A0AAD5XTW9_9FUNG</name>
<feature type="transmembrane region" description="Helical" evidence="1">
    <location>
        <begin position="546"/>
        <end position="566"/>
    </location>
</feature>
<feature type="transmembrane region" description="Helical" evidence="1">
    <location>
        <begin position="605"/>
        <end position="625"/>
    </location>
</feature>
<feature type="transmembrane region" description="Helical" evidence="1">
    <location>
        <begin position="359"/>
        <end position="382"/>
    </location>
</feature>
<keyword evidence="3" id="KW-1185">Reference proteome</keyword>
<proteinExistence type="predicted"/>
<feature type="transmembrane region" description="Helical" evidence="1">
    <location>
        <begin position="210"/>
        <end position="232"/>
    </location>
</feature>
<sequence>MTSKQEGEPSGANLQIHRTAELTNEEIHDQHAADISNQNDDASHTDLAQLNYQDRASAEKIISGHRRQRITVGLLRHYRTHRKPFISRPRVNPLSPLWRVTDPHGDPAAGAAMSAGPGVATAVITDAIYALSLARTVLPLAGTAFTTSALVRFVLVFVPLHTAYTQLILDHDRHFATHDLFHLIYTGARISLFFACGAVAPMVFNQFDATWIAFAGLMVIARAAHALVQIVAGAGTRRDAERAWWLISFRACGSLIPCVLWGTIMAMGGVAVRTRDAVWIAAVVVDQACVLGLGFAESGMERKAMRTSAAFGPGGLRFGAAAERAAFAWRTSLLTTLVLASGIPGLFETRAGVGNVDGVLAIPLYARSLLCAIVGVMIVFALERLYAPVSGNNVNATAATTTNLTLPTDAVSAHRGVAPAPTADPAMHTPPPRPLPHTTALFLHSHLHLPLLGFALITLASLAAFLQSMYASIRDQPILDYTPPPNPPSFTAATIAQASSPIAKLYLATGYYSTDTPYAQALFQRNPVAGGSSTIIQPDTWPPQRVFSVSAGLFLFVTALMGLLLASGRAGGGGRWRVAALAFLARVGLAAAVALPGALSAGPQTTLFVLGALLAVTGLASHALIPSSSGLYGQSQSWTNL</sequence>
<dbReference type="EMBL" id="JADGJQ010000002">
    <property type="protein sequence ID" value="KAJ3185105.1"/>
    <property type="molecule type" value="Genomic_DNA"/>
</dbReference>
<keyword evidence="1" id="KW-1133">Transmembrane helix</keyword>
<feature type="transmembrane region" description="Helical" evidence="1">
    <location>
        <begin position="451"/>
        <end position="473"/>
    </location>
</feature>
<accession>A0AAD5XTW9</accession>
<dbReference type="AlphaFoldDB" id="A0AAD5XTW9"/>
<evidence type="ECO:0000256" key="1">
    <source>
        <dbReference type="SAM" id="Phobius"/>
    </source>
</evidence>
<evidence type="ECO:0000313" key="3">
    <source>
        <dbReference type="Proteomes" id="UP001212152"/>
    </source>
</evidence>
<feature type="transmembrane region" description="Helical" evidence="1">
    <location>
        <begin position="244"/>
        <end position="271"/>
    </location>
</feature>
<reference evidence="2" key="1">
    <citation type="submission" date="2020-05" db="EMBL/GenBank/DDBJ databases">
        <title>Phylogenomic resolution of chytrid fungi.</title>
        <authorList>
            <person name="Stajich J.E."/>
            <person name="Amses K."/>
            <person name="Simmons R."/>
            <person name="Seto K."/>
            <person name="Myers J."/>
            <person name="Bonds A."/>
            <person name="Quandt C.A."/>
            <person name="Barry K."/>
            <person name="Liu P."/>
            <person name="Grigoriev I."/>
            <person name="Longcore J.E."/>
            <person name="James T.Y."/>
        </authorList>
    </citation>
    <scope>NUCLEOTIDE SEQUENCE</scope>
    <source>
        <strain evidence="2">JEL0379</strain>
    </source>
</reference>
<dbReference type="Proteomes" id="UP001212152">
    <property type="component" value="Unassembled WGS sequence"/>
</dbReference>
<evidence type="ECO:0000313" key="2">
    <source>
        <dbReference type="EMBL" id="KAJ3185105.1"/>
    </source>
</evidence>
<feature type="transmembrane region" description="Helical" evidence="1">
    <location>
        <begin position="137"/>
        <end position="160"/>
    </location>
</feature>
<feature type="transmembrane region" description="Helical" evidence="1">
    <location>
        <begin position="277"/>
        <end position="296"/>
    </location>
</feature>